<dbReference type="AlphaFoldDB" id="A0A1I6KFQ2"/>
<evidence type="ECO:0000313" key="3">
    <source>
        <dbReference type="Proteomes" id="UP000199062"/>
    </source>
</evidence>
<accession>A0A1I6KFQ2</accession>
<dbReference type="EMBL" id="FOZK01000001">
    <property type="protein sequence ID" value="SFR89984.1"/>
    <property type="molecule type" value="Genomic_DNA"/>
</dbReference>
<feature type="transmembrane region" description="Helical" evidence="1">
    <location>
        <begin position="39"/>
        <end position="60"/>
    </location>
</feature>
<keyword evidence="1" id="KW-0812">Transmembrane</keyword>
<organism evidence="2 3">
    <name type="scientific">Halomicrobium zhouii</name>
    <dbReference type="NCBI Taxonomy" id="767519"/>
    <lineage>
        <taxon>Archaea</taxon>
        <taxon>Methanobacteriati</taxon>
        <taxon>Methanobacteriota</taxon>
        <taxon>Stenosarchaea group</taxon>
        <taxon>Halobacteria</taxon>
        <taxon>Halobacteriales</taxon>
        <taxon>Haloarculaceae</taxon>
        <taxon>Halomicrobium</taxon>
    </lineage>
</organism>
<sequence length="223" mass="24010">MTDALQDADEYREKLQSVLEGLAVAGGIYWQIRTSTLSLIDAVVVIAVPVVIIGLAGWLIEAYDLRSAVKSLAFGAVATTYGAALFVFGGVPQAVAVGLFVVGAWFLFHAVQVVRHDGLYADGSGPPDRPGVPRDDVARQVDYALRDRPRTRRELCDELDLDAAAVDDALATLDERRVLTREGSELRTCRTPGEAPGSIARIQRAVKRGASRLARPVTVELQG</sequence>
<protein>
    <submittedName>
        <fullName evidence="2">Uncharacterized protein</fullName>
    </submittedName>
</protein>
<proteinExistence type="predicted"/>
<reference evidence="2 3" key="1">
    <citation type="submission" date="2016-10" db="EMBL/GenBank/DDBJ databases">
        <authorList>
            <person name="de Groot N.N."/>
        </authorList>
    </citation>
    <scope>NUCLEOTIDE SEQUENCE [LARGE SCALE GENOMIC DNA]</scope>
    <source>
        <strain evidence="2 3">CGMCC 1.10457</strain>
    </source>
</reference>
<name>A0A1I6KFQ2_9EURY</name>
<feature type="transmembrane region" description="Helical" evidence="1">
    <location>
        <begin position="72"/>
        <end position="89"/>
    </location>
</feature>
<feature type="transmembrane region" description="Helical" evidence="1">
    <location>
        <begin position="95"/>
        <end position="114"/>
    </location>
</feature>
<keyword evidence="3" id="KW-1185">Reference proteome</keyword>
<dbReference type="Proteomes" id="UP000199062">
    <property type="component" value="Unassembled WGS sequence"/>
</dbReference>
<evidence type="ECO:0000313" key="2">
    <source>
        <dbReference type="EMBL" id="SFR89984.1"/>
    </source>
</evidence>
<keyword evidence="1" id="KW-0472">Membrane</keyword>
<gene>
    <name evidence="2" type="ORF">SAMN05216559_0722</name>
</gene>
<keyword evidence="1" id="KW-1133">Transmembrane helix</keyword>
<dbReference type="STRING" id="767519.SAMN05216559_0722"/>
<evidence type="ECO:0000256" key="1">
    <source>
        <dbReference type="SAM" id="Phobius"/>
    </source>
</evidence>
<dbReference type="RefSeq" id="WP_089813953.1">
    <property type="nucleotide sequence ID" value="NZ_FOZK01000001.1"/>
</dbReference>